<dbReference type="AlphaFoldDB" id="A0A939DHM6"/>
<comment type="caution">
    <text evidence="3">The sequence shown here is derived from an EMBL/GenBank/DDBJ whole genome shotgun (WGS) entry which is preliminary data.</text>
</comment>
<protein>
    <submittedName>
        <fullName evidence="3">DUF861 domain-containing protein</fullName>
    </submittedName>
</protein>
<gene>
    <name evidence="3" type="ORF">JYP50_16405</name>
</gene>
<keyword evidence="1" id="KW-0732">Signal</keyword>
<dbReference type="InterPro" id="IPR014710">
    <property type="entry name" value="RmlC-like_jellyroll"/>
</dbReference>
<proteinExistence type="predicted"/>
<feature type="chain" id="PRO_5037243915" evidence="1">
    <location>
        <begin position="20"/>
        <end position="144"/>
    </location>
</feature>
<accession>A0A939DHM6</accession>
<organism evidence="3 4">
    <name type="scientific">Parahaliea mediterranea</name>
    <dbReference type="NCBI Taxonomy" id="651086"/>
    <lineage>
        <taxon>Bacteria</taxon>
        <taxon>Pseudomonadati</taxon>
        <taxon>Pseudomonadota</taxon>
        <taxon>Gammaproteobacteria</taxon>
        <taxon>Cellvibrionales</taxon>
        <taxon>Halieaceae</taxon>
        <taxon>Parahaliea</taxon>
    </lineage>
</organism>
<dbReference type="InterPro" id="IPR011051">
    <property type="entry name" value="RmlC_Cupin_sf"/>
</dbReference>
<dbReference type="EMBL" id="JAFKCZ010000012">
    <property type="protein sequence ID" value="MBN7798193.1"/>
    <property type="molecule type" value="Genomic_DNA"/>
</dbReference>
<evidence type="ECO:0000259" key="2">
    <source>
        <dbReference type="Pfam" id="PF05899"/>
    </source>
</evidence>
<sequence length="144" mass="15692">MRIVTTACAALLGSAIAFAGDTVKPAEMNRADLDGKLFQHPDTEKTERNGHEVLDVTSLLSSDGKFASGMYRAGPSRWEIDEPYGVDEFMYFLEGSVTLTSADGSVQVIEAGEAVTIPKEWTGMWETEGYTKIWVIYSQDGSGL</sequence>
<evidence type="ECO:0000313" key="3">
    <source>
        <dbReference type="EMBL" id="MBN7798193.1"/>
    </source>
</evidence>
<keyword evidence="4" id="KW-1185">Reference proteome</keyword>
<dbReference type="RefSeq" id="WP_206561633.1">
    <property type="nucleotide sequence ID" value="NZ_JAFKCZ010000012.1"/>
</dbReference>
<dbReference type="Proteomes" id="UP000664303">
    <property type="component" value="Unassembled WGS sequence"/>
</dbReference>
<feature type="domain" description="(S)-ureidoglycine aminohydrolase cupin" evidence="2">
    <location>
        <begin position="61"/>
        <end position="128"/>
    </location>
</feature>
<evidence type="ECO:0000256" key="1">
    <source>
        <dbReference type="SAM" id="SignalP"/>
    </source>
</evidence>
<feature type="signal peptide" evidence="1">
    <location>
        <begin position="1"/>
        <end position="19"/>
    </location>
</feature>
<name>A0A939DHM6_9GAMM</name>
<evidence type="ECO:0000313" key="4">
    <source>
        <dbReference type="Proteomes" id="UP000664303"/>
    </source>
</evidence>
<dbReference type="Gene3D" id="2.60.120.10">
    <property type="entry name" value="Jelly Rolls"/>
    <property type="match status" value="1"/>
</dbReference>
<dbReference type="SUPFAM" id="SSF51182">
    <property type="entry name" value="RmlC-like cupins"/>
    <property type="match status" value="1"/>
</dbReference>
<dbReference type="InterPro" id="IPR008579">
    <property type="entry name" value="UGlyAH_Cupin_dom"/>
</dbReference>
<dbReference type="Pfam" id="PF05899">
    <property type="entry name" value="Cupin_3"/>
    <property type="match status" value="1"/>
</dbReference>
<reference evidence="3" key="1">
    <citation type="submission" date="2021-02" db="EMBL/GenBank/DDBJ databases">
        <title>PHA producing bacteria isolated from coastal sediment in Guangdong, Shenzhen.</title>
        <authorList>
            <person name="Zheng W."/>
            <person name="Yu S."/>
            <person name="Huang Y."/>
        </authorList>
    </citation>
    <scope>NUCLEOTIDE SEQUENCE</scope>
    <source>
        <strain evidence="3">TN14-10</strain>
    </source>
</reference>